<protein>
    <recommendedName>
        <fullName evidence="2">Putative cysteine ligase BshC</fullName>
        <ecNumber evidence="2">6.-.-.-</ecNumber>
    </recommendedName>
</protein>
<organism evidence="5 6">
    <name type="scientific">Kaistella montana</name>
    <dbReference type="NCBI Taxonomy" id="1849733"/>
    <lineage>
        <taxon>Bacteria</taxon>
        <taxon>Pseudomonadati</taxon>
        <taxon>Bacteroidota</taxon>
        <taxon>Flavobacteriia</taxon>
        <taxon>Flavobacteriales</taxon>
        <taxon>Weeksellaceae</taxon>
        <taxon>Chryseobacterium group</taxon>
        <taxon>Kaistella</taxon>
    </lineage>
</organism>
<dbReference type="NCBIfam" id="TIGR03998">
    <property type="entry name" value="thiol_BshC"/>
    <property type="match status" value="1"/>
</dbReference>
<dbReference type="InterPro" id="IPR011199">
    <property type="entry name" value="Bacillithiol_biosynth_BshC"/>
</dbReference>
<sequence length="528" mass="61834">MEKIKNIPFLEIESIPQLIKDFLTQKIEGFEEDVFNLKNIEKQFLLKKESFSQGKRAVLSRVLEEQHATSNLTEKQKRNLSYLKDENSFTVTTGHQLNLFSGPVFFVYKILQTIKLANFLNEKFHENKTVPVFWMATEDHDFEEINHFKTENHYYETKAKSGGAVGRIAVEDDFFISQFEEEYKDSVFGTELILLMKRAYRKGNSLSQATRILVQELFADYGLIIIDGDHAELKKEITDVFRNELLHQNLFEKTKNTVGFLTEKYGKVQVNPREINLFYLSETRNRIEFREDKFYVVDTEISFTKEEIIAELENHPEKFSPNALMRPVYQESILPNLVYVGGNAEIMYWLELKDYFNSIQVPFPVLVPRNSLLFTDEKTLNKAEKIGLSLNDFFRDFAAVTKGILLENSEIMALLNHSEAALNQQFEEISAKAVTTDSSFGSLVDAEKTRQLKSFERMRKRLLRAEKIKQNEKLERLETLFLKIHPGKIWQERVFNFSVFYADYGREWLQNCYEEMDVEKSELIIVSI</sequence>
<keyword evidence="1 2" id="KW-0436">Ligase</keyword>
<dbReference type="Pfam" id="PF10079">
    <property type="entry name" value="Rossmann-like_BshC"/>
    <property type="match status" value="1"/>
</dbReference>
<dbReference type="PIRSF" id="PIRSF012535">
    <property type="entry name" value="UCP012535"/>
    <property type="match status" value="1"/>
</dbReference>
<dbReference type="InterPro" id="IPR055398">
    <property type="entry name" value="Rossmann-like_BshC"/>
</dbReference>
<proteinExistence type="inferred from homology"/>
<evidence type="ECO:0000313" key="5">
    <source>
        <dbReference type="EMBL" id="MFD2545717.1"/>
    </source>
</evidence>
<dbReference type="Proteomes" id="UP001597394">
    <property type="component" value="Unassembled WGS sequence"/>
</dbReference>
<dbReference type="HAMAP" id="MF_01867">
    <property type="entry name" value="BshC"/>
    <property type="match status" value="1"/>
</dbReference>
<comment type="similarity">
    <text evidence="2">Belongs to the BshC family.</text>
</comment>
<accession>A0ABW5K9W0</accession>
<comment type="caution">
    <text evidence="5">The sequence shown here is derived from an EMBL/GenBank/DDBJ whole genome shotgun (WGS) entry which is preliminary data.</text>
</comment>
<gene>
    <name evidence="2 5" type="primary">bshC</name>
    <name evidence="5" type="ORF">ACFSO8_09605</name>
</gene>
<dbReference type="EMBL" id="JBHULG010000002">
    <property type="protein sequence ID" value="MFD2545717.1"/>
    <property type="molecule type" value="Genomic_DNA"/>
</dbReference>
<dbReference type="Pfam" id="PF24850">
    <property type="entry name" value="CC_BshC"/>
    <property type="match status" value="1"/>
</dbReference>
<name>A0ABW5K9W0_9FLAO</name>
<dbReference type="EC" id="6.-.-.-" evidence="2"/>
<reference evidence="6" key="1">
    <citation type="journal article" date="2019" name="Int. J. Syst. Evol. Microbiol.">
        <title>The Global Catalogue of Microorganisms (GCM) 10K type strain sequencing project: providing services to taxonomists for standard genome sequencing and annotation.</title>
        <authorList>
            <consortium name="The Broad Institute Genomics Platform"/>
            <consortium name="The Broad Institute Genome Sequencing Center for Infectious Disease"/>
            <person name="Wu L."/>
            <person name="Ma J."/>
        </authorList>
    </citation>
    <scope>NUCLEOTIDE SEQUENCE [LARGE SCALE GENOMIC DNA]</scope>
    <source>
        <strain evidence="6">KCTC 52204</strain>
    </source>
</reference>
<feature type="domain" description="Bacillithiol biosynthesis BshC N-terminal Rossmann-like" evidence="3">
    <location>
        <begin position="12"/>
        <end position="370"/>
    </location>
</feature>
<evidence type="ECO:0000259" key="3">
    <source>
        <dbReference type="Pfam" id="PF10079"/>
    </source>
</evidence>
<evidence type="ECO:0000256" key="2">
    <source>
        <dbReference type="HAMAP-Rule" id="MF_01867"/>
    </source>
</evidence>
<evidence type="ECO:0000259" key="4">
    <source>
        <dbReference type="Pfam" id="PF24850"/>
    </source>
</evidence>
<dbReference type="InterPro" id="IPR055399">
    <property type="entry name" value="CC_BshC"/>
</dbReference>
<evidence type="ECO:0000313" key="6">
    <source>
        <dbReference type="Proteomes" id="UP001597394"/>
    </source>
</evidence>
<dbReference type="RefSeq" id="WP_255930280.1">
    <property type="nucleotide sequence ID" value="NZ_JANFQP010000002.1"/>
</dbReference>
<evidence type="ECO:0000256" key="1">
    <source>
        <dbReference type="ARBA" id="ARBA00022598"/>
    </source>
</evidence>
<feature type="domain" description="Bacillithiol biosynthesis BshC C-terminal coiled-coil" evidence="4">
    <location>
        <begin position="373"/>
        <end position="526"/>
    </location>
</feature>
<keyword evidence="6" id="KW-1185">Reference proteome</keyword>